<keyword evidence="3" id="KW-1185">Reference proteome</keyword>
<dbReference type="Proteomes" id="UP000224915">
    <property type="component" value="Unassembled WGS sequence"/>
</dbReference>
<proteinExistence type="predicted"/>
<gene>
    <name evidence="2" type="ORF">ATL40_0175</name>
</gene>
<evidence type="ECO:0000313" key="2">
    <source>
        <dbReference type="EMBL" id="PFG18632.1"/>
    </source>
</evidence>
<sequence length="97" mass="10189">MSEGSKEQSGSGHGATGRAVGRNARRVIVTVTEDVEKALPTLEGAGLHVERTLTAIHMVVGVVDEDHREALMSLPGVAVEDDTEVSIPPGEVPEPPR</sequence>
<name>A0A2A9CY83_9MICO</name>
<comment type="caution">
    <text evidence="2">The sequence shown here is derived from an EMBL/GenBank/DDBJ whole genome shotgun (WGS) entry which is preliminary data.</text>
</comment>
<accession>A0A2A9CY83</accession>
<dbReference type="EMBL" id="PDJD01000001">
    <property type="protein sequence ID" value="PFG18632.1"/>
    <property type="molecule type" value="Genomic_DNA"/>
</dbReference>
<dbReference type="AlphaFoldDB" id="A0A2A9CY83"/>
<organism evidence="2 3">
    <name type="scientific">Serinibacter salmoneus</name>
    <dbReference type="NCBI Taxonomy" id="556530"/>
    <lineage>
        <taxon>Bacteria</taxon>
        <taxon>Bacillati</taxon>
        <taxon>Actinomycetota</taxon>
        <taxon>Actinomycetes</taxon>
        <taxon>Micrococcales</taxon>
        <taxon>Beutenbergiaceae</taxon>
        <taxon>Serinibacter</taxon>
    </lineage>
</organism>
<feature type="region of interest" description="Disordered" evidence="1">
    <location>
        <begin position="1"/>
        <end position="22"/>
    </location>
</feature>
<evidence type="ECO:0000313" key="3">
    <source>
        <dbReference type="Proteomes" id="UP000224915"/>
    </source>
</evidence>
<dbReference type="RefSeq" id="WP_098467883.1">
    <property type="nucleotide sequence ID" value="NZ_PDJD01000001.1"/>
</dbReference>
<protein>
    <submittedName>
        <fullName evidence="2">Uncharacterized protein</fullName>
    </submittedName>
</protein>
<reference evidence="2 3" key="1">
    <citation type="submission" date="2017-10" db="EMBL/GenBank/DDBJ databases">
        <title>Sequencing the genomes of 1000 actinobacteria strains.</title>
        <authorList>
            <person name="Klenk H.-P."/>
        </authorList>
    </citation>
    <scope>NUCLEOTIDE SEQUENCE [LARGE SCALE GENOMIC DNA]</scope>
    <source>
        <strain evidence="2 3">DSM 21801</strain>
    </source>
</reference>
<evidence type="ECO:0000256" key="1">
    <source>
        <dbReference type="SAM" id="MobiDB-lite"/>
    </source>
</evidence>